<dbReference type="KEGG" id="sawl:NGM29_06695"/>
<name>A0A9E7NDC5_9EURY</name>
<evidence type="ECO:0000313" key="5">
    <source>
        <dbReference type="Proteomes" id="UP001056855"/>
    </source>
</evidence>
<dbReference type="GeneID" id="73289719"/>
<keyword evidence="2" id="KW-0472">Membrane</keyword>
<accession>A0A9E7NDC5</accession>
<gene>
    <name evidence="4" type="ORF">NGM29_06695</name>
</gene>
<evidence type="ECO:0000256" key="2">
    <source>
        <dbReference type="SAM" id="Phobius"/>
    </source>
</evidence>
<dbReference type="Proteomes" id="UP001056855">
    <property type="component" value="Chromosome"/>
</dbReference>
<proteinExistence type="predicted"/>
<feature type="transmembrane region" description="Helical" evidence="2">
    <location>
        <begin position="157"/>
        <end position="175"/>
    </location>
</feature>
<feature type="region of interest" description="Disordered" evidence="1">
    <location>
        <begin position="75"/>
        <end position="103"/>
    </location>
</feature>
<dbReference type="Pfam" id="PF25934">
    <property type="entry name" value="DUF7979"/>
    <property type="match status" value="1"/>
</dbReference>
<sequence>MNRYHIPAIVLLVVGVGLLVGLGYAVLSEPSAERTYSIEEVGSVANYGPDTDSMTPTYNYSELSPGGKETFRKTLDSDDGTHVETGDRGEFAPDFHPPQEMHSGDHRIRYGDTYYNLGVQSTDTGGHGLVFAIPFVLLTSTIFISLGAVGVGTSRPVFPTAILVGLGYLVVRSTLFELTGGTLPAGLSRGDLGSSVLLMIGTYVVIRGRIAWKHRTG</sequence>
<dbReference type="InterPro" id="IPR058285">
    <property type="entry name" value="DUF7979"/>
</dbReference>
<evidence type="ECO:0000313" key="4">
    <source>
        <dbReference type="EMBL" id="UTF54938.1"/>
    </source>
</evidence>
<keyword evidence="5" id="KW-1185">Reference proteome</keyword>
<dbReference type="AlphaFoldDB" id="A0A9E7NDC5"/>
<organism evidence="4 5">
    <name type="scientific">Natronosalvus rutilus</name>
    <dbReference type="NCBI Taxonomy" id="2953753"/>
    <lineage>
        <taxon>Archaea</taxon>
        <taxon>Methanobacteriati</taxon>
        <taxon>Methanobacteriota</taxon>
        <taxon>Stenosarchaea group</taxon>
        <taxon>Halobacteria</taxon>
        <taxon>Halobacteriales</taxon>
        <taxon>Natrialbaceae</taxon>
        <taxon>Natronosalvus</taxon>
    </lineage>
</organism>
<reference evidence="4" key="1">
    <citation type="submission" date="2022-06" db="EMBL/GenBank/DDBJ databases">
        <title>Diverse halophilic archaea isolated from saline environments.</title>
        <authorList>
            <person name="Cui H.-L."/>
        </authorList>
    </citation>
    <scope>NUCLEOTIDE SEQUENCE</scope>
    <source>
        <strain evidence="4">WLHS1</strain>
    </source>
</reference>
<feature type="transmembrane region" description="Helical" evidence="2">
    <location>
        <begin position="7"/>
        <end position="27"/>
    </location>
</feature>
<keyword evidence="2" id="KW-1133">Transmembrane helix</keyword>
<feature type="transmembrane region" description="Helical" evidence="2">
    <location>
        <begin position="187"/>
        <end position="206"/>
    </location>
</feature>
<dbReference type="EMBL" id="CP100355">
    <property type="protein sequence ID" value="UTF54938.1"/>
    <property type="molecule type" value="Genomic_DNA"/>
</dbReference>
<feature type="transmembrane region" description="Helical" evidence="2">
    <location>
        <begin position="129"/>
        <end position="150"/>
    </location>
</feature>
<feature type="domain" description="DUF7979" evidence="3">
    <location>
        <begin position="48"/>
        <end position="117"/>
    </location>
</feature>
<dbReference type="RefSeq" id="WP_254159670.1">
    <property type="nucleotide sequence ID" value="NZ_CP100355.1"/>
</dbReference>
<evidence type="ECO:0000259" key="3">
    <source>
        <dbReference type="Pfam" id="PF25934"/>
    </source>
</evidence>
<protein>
    <recommendedName>
        <fullName evidence="3">DUF7979 domain-containing protein</fullName>
    </recommendedName>
</protein>
<keyword evidence="2" id="KW-0812">Transmembrane</keyword>
<evidence type="ECO:0000256" key="1">
    <source>
        <dbReference type="SAM" id="MobiDB-lite"/>
    </source>
</evidence>